<dbReference type="PANTHER" id="PTHR35579">
    <property type="entry name" value="CRISPR SYSTEM CMS ENDORIBONUCLEASE CSM3"/>
    <property type="match status" value="1"/>
</dbReference>
<dbReference type="EMBL" id="CP032093">
    <property type="protein sequence ID" value="AXY00992.1"/>
    <property type="molecule type" value="Genomic_DNA"/>
</dbReference>
<reference evidence="3 4" key="1">
    <citation type="submission" date="2018-08" db="EMBL/GenBank/DDBJ databases">
        <title>Genomic taxonomy of the Vibrionaceae family.</title>
        <authorList>
            <person name="Gomez-Gil B."/>
            <person name="Tanaka M."/>
            <person name="Sawabe T."/>
            <person name="Enciso-Ibarra K."/>
        </authorList>
    </citation>
    <scope>NUCLEOTIDE SEQUENCE [LARGE SCALE GENOMIC DNA]</scope>
    <source>
        <strain evidence="3 4">CAIM 1831</strain>
    </source>
</reference>
<dbReference type="InterPro" id="IPR005537">
    <property type="entry name" value="RAMP_III_fam"/>
</dbReference>
<dbReference type="RefSeq" id="WP_128810817.1">
    <property type="nucleotide sequence ID" value="NZ_CP032093.1"/>
</dbReference>
<dbReference type="CDD" id="cd09726">
    <property type="entry name" value="RAMP_I_III"/>
    <property type="match status" value="1"/>
</dbReference>
<accession>A0ABM6YT05</accession>
<keyword evidence="4" id="KW-1185">Reference proteome</keyword>
<evidence type="ECO:0000256" key="1">
    <source>
        <dbReference type="ARBA" id="ARBA00023118"/>
    </source>
</evidence>
<sequence>MSQSFEKIKYTITLVLESDLHIGDGTINLQCANKETTSNHNPIVIDHQGQPYIPASTLRGLFAETYRAINGQDTSIFGEMRQAKEKSDIKTEHQLTPNVTPSSTAGKLAVFDAFLNKDVAKGDNEQSTSTRYRTSIDPITQTAQKHQLFTQAVVLSGTQFNVELILSNATEQRQKAVNDIIKALQTSGLYIGAGKQSGFGKSKIHQVGYQTLSKSAYLEFYLGNKQDLEWQHSYKPIYSDNSSLPNREEFVFNVTPLSDFDSRSRTG</sequence>
<name>A0ABM6YT05_9VIBR</name>
<evidence type="ECO:0000259" key="2">
    <source>
        <dbReference type="Pfam" id="PF03787"/>
    </source>
</evidence>
<evidence type="ECO:0000313" key="3">
    <source>
        <dbReference type="EMBL" id="AXY00992.1"/>
    </source>
</evidence>
<evidence type="ECO:0000313" key="4">
    <source>
        <dbReference type="Proteomes" id="UP000262832"/>
    </source>
</evidence>
<dbReference type="Pfam" id="PF03787">
    <property type="entry name" value="RAMPs"/>
    <property type="match status" value="1"/>
</dbReference>
<protein>
    <recommendedName>
        <fullName evidence="2">CRISPR type III-associated protein domain-containing protein</fullName>
    </recommendedName>
</protein>
<dbReference type="InterPro" id="IPR052216">
    <property type="entry name" value="CRISPR_Csm3_endoribonuclease"/>
</dbReference>
<feature type="domain" description="CRISPR type III-associated protein" evidence="2">
    <location>
        <begin position="13"/>
        <end position="201"/>
    </location>
</feature>
<keyword evidence="1" id="KW-0051">Antiviral defense</keyword>
<organism evidence="3 4">
    <name type="scientific">Vibrio alfacsensis</name>
    <dbReference type="NCBI Taxonomy" id="1074311"/>
    <lineage>
        <taxon>Bacteria</taxon>
        <taxon>Pseudomonadati</taxon>
        <taxon>Pseudomonadota</taxon>
        <taxon>Gammaproteobacteria</taxon>
        <taxon>Vibrionales</taxon>
        <taxon>Vibrionaceae</taxon>
        <taxon>Vibrio</taxon>
    </lineage>
</organism>
<dbReference type="Proteomes" id="UP000262832">
    <property type="component" value="Chromosome I"/>
</dbReference>
<dbReference type="PANTHER" id="PTHR35579:SF3">
    <property type="entry name" value="CRISPR SYSTEM CMS ENDORIBONUCLEASE CSM3"/>
    <property type="match status" value="1"/>
</dbReference>
<proteinExistence type="predicted"/>
<gene>
    <name evidence="3" type="ORF">D1115_06855</name>
</gene>